<organism evidence="1 2">
    <name type="scientific">Nocardia uniformis</name>
    <dbReference type="NCBI Taxonomy" id="53432"/>
    <lineage>
        <taxon>Bacteria</taxon>
        <taxon>Bacillati</taxon>
        <taxon>Actinomycetota</taxon>
        <taxon>Actinomycetes</taxon>
        <taxon>Mycobacteriales</taxon>
        <taxon>Nocardiaceae</taxon>
        <taxon>Nocardia</taxon>
    </lineage>
</organism>
<keyword evidence="2" id="KW-1185">Reference proteome</keyword>
<dbReference type="RefSeq" id="WP_067522089.1">
    <property type="nucleotide sequence ID" value="NZ_JABELX010000011.1"/>
</dbReference>
<gene>
    <name evidence="1" type="ORF">HLB23_28150</name>
</gene>
<dbReference type="AlphaFoldDB" id="A0A849CEC8"/>
<accession>A0A849CEC8</accession>
<dbReference type="Proteomes" id="UP000586827">
    <property type="component" value="Unassembled WGS sequence"/>
</dbReference>
<dbReference type="EMBL" id="JABELX010000011">
    <property type="protein sequence ID" value="NNH73679.1"/>
    <property type="molecule type" value="Genomic_DNA"/>
</dbReference>
<name>A0A849CEC8_9NOCA</name>
<sequence>MPWWQLTLAVAVTGVFAGALTATAWLIHQSPNEDSIDSAVAAAEILSRLEPEYNHHDPRKV</sequence>
<protein>
    <submittedName>
        <fullName evidence="1">Uncharacterized protein</fullName>
    </submittedName>
</protein>
<evidence type="ECO:0000313" key="1">
    <source>
        <dbReference type="EMBL" id="NNH73679.1"/>
    </source>
</evidence>
<comment type="caution">
    <text evidence="1">The sequence shown here is derived from an EMBL/GenBank/DDBJ whole genome shotgun (WGS) entry which is preliminary data.</text>
</comment>
<proteinExistence type="predicted"/>
<reference evidence="1 2" key="1">
    <citation type="submission" date="2020-05" db="EMBL/GenBank/DDBJ databases">
        <title>MicrobeNet Type strains.</title>
        <authorList>
            <person name="Nicholson A.C."/>
        </authorList>
    </citation>
    <scope>NUCLEOTIDE SEQUENCE [LARGE SCALE GENOMIC DNA]</scope>
    <source>
        <strain evidence="1 2">JCM 3224</strain>
    </source>
</reference>
<evidence type="ECO:0000313" key="2">
    <source>
        <dbReference type="Proteomes" id="UP000586827"/>
    </source>
</evidence>